<accession>A0A4R3MVK2</accession>
<protein>
    <submittedName>
        <fullName evidence="3">Uncharacterized protein (DUF1778 family)</fullName>
    </submittedName>
</protein>
<dbReference type="SUPFAM" id="SSF47598">
    <property type="entry name" value="Ribbon-helix-helix"/>
    <property type="match status" value="1"/>
</dbReference>
<dbReference type="Gene3D" id="1.20.5.780">
    <property type="entry name" value="Single helix bin"/>
    <property type="match status" value="1"/>
</dbReference>
<dbReference type="InterPro" id="IPR010985">
    <property type="entry name" value="Ribbon_hlx_hlx"/>
</dbReference>
<organism evidence="3 4">
    <name type="scientific">Thiobaca trueperi</name>
    <dbReference type="NCBI Taxonomy" id="127458"/>
    <lineage>
        <taxon>Bacteria</taxon>
        <taxon>Pseudomonadati</taxon>
        <taxon>Pseudomonadota</taxon>
        <taxon>Gammaproteobacteria</taxon>
        <taxon>Chromatiales</taxon>
        <taxon>Chromatiaceae</taxon>
        <taxon>Thiobaca</taxon>
    </lineage>
</organism>
<dbReference type="EMBL" id="SMAO01000008">
    <property type="protein sequence ID" value="TCT19421.1"/>
    <property type="molecule type" value="Genomic_DNA"/>
</dbReference>
<evidence type="ECO:0000256" key="1">
    <source>
        <dbReference type="ARBA" id="ARBA00022649"/>
    </source>
</evidence>
<dbReference type="PANTHER" id="PTHR35401:SF2">
    <property type="entry name" value="ABC-TYPE TRANSPORT SYSTEM"/>
    <property type="match status" value="1"/>
</dbReference>
<gene>
    <name evidence="3" type="ORF">EDC35_10827</name>
</gene>
<dbReference type="AlphaFoldDB" id="A0A4R3MVK2"/>
<name>A0A4R3MVK2_9GAMM</name>
<dbReference type="GO" id="GO:0006355">
    <property type="term" value="P:regulation of DNA-templated transcription"/>
    <property type="evidence" value="ECO:0007669"/>
    <property type="project" value="InterPro"/>
</dbReference>
<comment type="similarity">
    <text evidence="2">Belongs to the TacA antitoxin family.</text>
</comment>
<evidence type="ECO:0000313" key="3">
    <source>
        <dbReference type="EMBL" id="TCT19421.1"/>
    </source>
</evidence>
<evidence type="ECO:0000256" key="2">
    <source>
        <dbReference type="ARBA" id="ARBA00049988"/>
    </source>
</evidence>
<evidence type="ECO:0000313" key="4">
    <source>
        <dbReference type="Proteomes" id="UP000295717"/>
    </source>
</evidence>
<dbReference type="InterPro" id="IPR014795">
    <property type="entry name" value="TacA_1-like"/>
</dbReference>
<comment type="caution">
    <text evidence="3">The sequence shown here is derived from an EMBL/GenBank/DDBJ whole genome shotgun (WGS) entry which is preliminary data.</text>
</comment>
<proteinExistence type="inferred from homology"/>
<dbReference type="Pfam" id="PF08681">
    <property type="entry name" value="TacA1"/>
    <property type="match status" value="1"/>
</dbReference>
<sequence>MHAALERIDLRTSAETKALIGRAAAIAGMSVSAFLLSAAQERAKAVLGEAESLTLTPRDWEAFVDALDHLDQPRPKLAAAMQRYRAWQAEQTGS</sequence>
<keyword evidence="1" id="KW-1277">Toxin-antitoxin system</keyword>
<dbReference type="PANTHER" id="PTHR35401">
    <property type="entry name" value="COPG FAMILY HELIX-TURN-HELIX PROTEIN-RELATED-RELATED"/>
    <property type="match status" value="1"/>
</dbReference>
<keyword evidence="4" id="KW-1185">Reference proteome</keyword>
<reference evidence="3 4" key="1">
    <citation type="submission" date="2019-03" db="EMBL/GenBank/DDBJ databases">
        <title>Genomic Encyclopedia of Type Strains, Phase IV (KMG-IV): sequencing the most valuable type-strain genomes for metagenomic binning, comparative biology and taxonomic classification.</title>
        <authorList>
            <person name="Goeker M."/>
        </authorList>
    </citation>
    <scope>NUCLEOTIDE SEQUENCE [LARGE SCALE GENOMIC DNA]</scope>
    <source>
        <strain evidence="3 4">DSM 13587</strain>
    </source>
</reference>
<dbReference type="RefSeq" id="WP_165903443.1">
    <property type="nucleotide sequence ID" value="NZ_SMAO01000008.1"/>
</dbReference>
<dbReference type="Proteomes" id="UP000295717">
    <property type="component" value="Unassembled WGS sequence"/>
</dbReference>